<dbReference type="PANTHER" id="PTHR30386">
    <property type="entry name" value="MEMBRANE FUSION SUBUNIT OF EMRAB-TOLC MULTIDRUG EFFLUX PUMP"/>
    <property type="match status" value="1"/>
</dbReference>
<evidence type="ECO:0000256" key="2">
    <source>
        <dbReference type="ARBA" id="ARBA00009477"/>
    </source>
</evidence>
<dbReference type="InterPro" id="IPR050739">
    <property type="entry name" value="MFP"/>
</dbReference>
<organism evidence="11 12">
    <name type="scientific">Massilia timonae</name>
    <dbReference type="NCBI Taxonomy" id="47229"/>
    <lineage>
        <taxon>Bacteria</taxon>
        <taxon>Pseudomonadati</taxon>
        <taxon>Pseudomonadota</taxon>
        <taxon>Betaproteobacteria</taxon>
        <taxon>Burkholderiales</taxon>
        <taxon>Oxalobacteraceae</taxon>
        <taxon>Telluria group</taxon>
        <taxon>Massilia</taxon>
    </lineage>
</organism>
<dbReference type="Pfam" id="PF25963">
    <property type="entry name" value="Beta-barrel_AAEA"/>
    <property type="match status" value="1"/>
</dbReference>
<evidence type="ECO:0000256" key="6">
    <source>
        <dbReference type="ARBA" id="ARBA00022692"/>
    </source>
</evidence>
<evidence type="ECO:0000259" key="10">
    <source>
        <dbReference type="Pfam" id="PF25963"/>
    </source>
</evidence>
<dbReference type="GO" id="GO:1990961">
    <property type="term" value="P:xenobiotic detoxification by transmembrane export across the plasma membrane"/>
    <property type="evidence" value="ECO:0007669"/>
    <property type="project" value="UniProtKB-ARBA"/>
</dbReference>
<evidence type="ECO:0000256" key="1">
    <source>
        <dbReference type="ARBA" id="ARBA00004377"/>
    </source>
</evidence>
<keyword evidence="3" id="KW-0813">Transport</keyword>
<feature type="domain" description="Multidrug export protein EmrA/FarA alpha-helical hairpin" evidence="9">
    <location>
        <begin position="96"/>
        <end position="216"/>
    </location>
</feature>
<dbReference type="InterPro" id="IPR058633">
    <property type="entry name" value="EmrA/FarA_HH"/>
</dbReference>
<dbReference type="GO" id="GO:0005886">
    <property type="term" value="C:plasma membrane"/>
    <property type="evidence" value="ECO:0007669"/>
    <property type="project" value="UniProtKB-SubCell"/>
</dbReference>
<evidence type="ECO:0000256" key="8">
    <source>
        <dbReference type="ARBA" id="ARBA00023136"/>
    </source>
</evidence>
<keyword evidence="8" id="KW-0472">Membrane</keyword>
<keyword evidence="5" id="KW-0997">Cell inner membrane</keyword>
<proteinExistence type="inferred from homology"/>
<protein>
    <submittedName>
        <fullName evidence="11">Efflux transporter, RND family, MFP subunit</fullName>
    </submittedName>
</protein>
<dbReference type="Gene3D" id="1.10.287.470">
    <property type="entry name" value="Helix hairpin bin"/>
    <property type="match status" value="2"/>
</dbReference>
<feature type="domain" description="p-hydroxybenzoic acid efflux pump subunit AaeA-like beta-barrel" evidence="10">
    <location>
        <begin position="252"/>
        <end position="330"/>
    </location>
</feature>
<evidence type="ECO:0000256" key="3">
    <source>
        <dbReference type="ARBA" id="ARBA00022448"/>
    </source>
</evidence>
<dbReference type="AlphaFoldDB" id="A0A1S2N9L4"/>
<dbReference type="Pfam" id="PF25885">
    <property type="entry name" value="HH_EMRA"/>
    <property type="match status" value="1"/>
</dbReference>
<evidence type="ECO:0000259" key="9">
    <source>
        <dbReference type="Pfam" id="PF25885"/>
    </source>
</evidence>
<dbReference type="InterPro" id="IPR058634">
    <property type="entry name" value="AaeA-lik-b-barrel"/>
</dbReference>
<dbReference type="RefSeq" id="WP_071362682.1">
    <property type="nucleotide sequence ID" value="NZ_JRYB01000001.1"/>
</dbReference>
<evidence type="ECO:0000256" key="5">
    <source>
        <dbReference type="ARBA" id="ARBA00022519"/>
    </source>
</evidence>
<evidence type="ECO:0000313" key="11">
    <source>
        <dbReference type="EMBL" id="OIJ41543.1"/>
    </source>
</evidence>
<evidence type="ECO:0000256" key="7">
    <source>
        <dbReference type="ARBA" id="ARBA00022989"/>
    </source>
</evidence>
<dbReference type="Gene3D" id="2.40.30.170">
    <property type="match status" value="1"/>
</dbReference>
<accession>A0A1S2N9L4</accession>
<name>A0A1S2N9L4_9BURK</name>
<dbReference type="PANTHER" id="PTHR30386:SF19">
    <property type="entry name" value="MULTIDRUG EXPORT PROTEIN EMRA-RELATED"/>
    <property type="match status" value="1"/>
</dbReference>
<keyword evidence="6" id="KW-0812">Transmembrane</keyword>
<reference evidence="11 12" key="1">
    <citation type="submission" date="2014-10" db="EMBL/GenBank/DDBJ databases">
        <authorList>
            <person name="Seo M.-J."/>
            <person name="Seok Y.J."/>
            <person name="Cha I.-T."/>
        </authorList>
    </citation>
    <scope>NUCLEOTIDE SEQUENCE [LARGE SCALE GENOMIC DNA]</scope>
    <source>
        <strain evidence="11 12">NEU</strain>
    </source>
</reference>
<evidence type="ECO:0000313" key="12">
    <source>
        <dbReference type="Proteomes" id="UP000180246"/>
    </source>
</evidence>
<dbReference type="FunFam" id="2.40.30.170:FF:000003">
    <property type="entry name" value="Multidrug resistance protein A"/>
    <property type="match status" value="1"/>
</dbReference>
<dbReference type="SUPFAM" id="SSF111369">
    <property type="entry name" value="HlyD-like secretion proteins"/>
    <property type="match status" value="2"/>
</dbReference>
<dbReference type="EMBL" id="JRYB01000001">
    <property type="protein sequence ID" value="OIJ41543.1"/>
    <property type="molecule type" value="Genomic_DNA"/>
</dbReference>
<dbReference type="Gene3D" id="2.40.50.100">
    <property type="match status" value="1"/>
</dbReference>
<gene>
    <name evidence="11" type="ORF">LO55_3845</name>
</gene>
<evidence type="ECO:0000256" key="4">
    <source>
        <dbReference type="ARBA" id="ARBA00022475"/>
    </source>
</evidence>
<comment type="subcellular location">
    <subcellularLocation>
        <location evidence="1">Cell inner membrane</location>
        <topology evidence="1">Single-pass membrane protein</topology>
    </subcellularLocation>
</comment>
<dbReference type="GO" id="GO:0015721">
    <property type="term" value="P:bile acid and bile salt transport"/>
    <property type="evidence" value="ECO:0007669"/>
    <property type="project" value="UniProtKB-ARBA"/>
</dbReference>
<keyword evidence="4" id="KW-1003">Cell membrane</keyword>
<dbReference type="Proteomes" id="UP000180246">
    <property type="component" value="Unassembled WGS sequence"/>
</dbReference>
<dbReference type="GO" id="GO:0046677">
    <property type="term" value="P:response to antibiotic"/>
    <property type="evidence" value="ECO:0007669"/>
    <property type="project" value="UniProtKB-ARBA"/>
</dbReference>
<comment type="similarity">
    <text evidence="2">Belongs to the membrane fusion protein (MFP) (TC 8.A.1) family.</text>
</comment>
<comment type="caution">
    <text evidence="11">The sequence shown here is derived from an EMBL/GenBank/DDBJ whole genome shotgun (WGS) entry which is preliminary data.</text>
</comment>
<sequence>MDTNNTNNAPQGRRKGALGLTVGLTAAVLAAAGGIAWSSPEVLGIGWNSQHTEDAYVEGNLVQVTPQVAGTVTRIAADNTDFVRPGDVLVQLNEVDARLAQDRAEAALAKSARQVRAQFAGVEQLRATVAQREADLGKAASDLERRRKLADTGAVSGEDIRHAEDAVAAARAALTAARQQVGSALALVDGTTVESHPDVQAAIAQLRDASLGLARTTLAAPVGGIVARRNVQIGQRVAQGTPLMAIVPLDQMWVTANLKETQLKDVRIGQPVAVTADVYGKDVVFHGRVVGQEAGTGSAFAAVPAQNATGNWIKVVQRVPVRIALDPADLARHPLRLGLSMKVAIDTSSKQGLSLMQAGAARQQYKTVVFETESHGAEEAIRRALGHPGAVASR</sequence>
<keyword evidence="7" id="KW-1133">Transmembrane helix</keyword>